<evidence type="ECO:0000256" key="1">
    <source>
        <dbReference type="SAM" id="MobiDB-lite"/>
    </source>
</evidence>
<dbReference type="SUPFAM" id="SSF54160">
    <property type="entry name" value="Chromo domain-like"/>
    <property type="match status" value="1"/>
</dbReference>
<keyword evidence="3" id="KW-1185">Reference proteome</keyword>
<dbReference type="Gene3D" id="2.40.50.40">
    <property type="match status" value="1"/>
</dbReference>
<reference evidence="2" key="1">
    <citation type="submission" date="2021-03" db="EMBL/GenBank/DDBJ databases">
        <title>Draft genome sequence of rust myrtle Austropuccinia psidii MF-1, a brazilian biotype.</title>
        <authorList>
            <person name="Quecine M.C."/>
            <person name="Pachon D.M.R."/>
            <person name="Bonatelli M.L."/>
            <person name="Correr F.H."/>
            <person name="Franceschini L.M."/>
            <person name="Leite T.F."/>
            <person name="Margarido G.R.A."/>
            <person name="Almeida C.A."/>
            <person name="Ferrarezi J.A."/>
            <person name="Labate C.A."/>
        </authorList>
    </citation>
    <scope>NUCLEOTIDE SEQUENCE</scope>
    <source>
        <strain evidence="2">MF-1</strain>
    </source>
</reference>
<dbReference type="EMBL" id="AVOT02102545">
    <property type="protein sequence ID" value="MBW0578320.1"/>
    <property type="molecule type" value="Genomic_DNA"/>
</dbReference>
<evidence type="ECO:0000313" key="3">
    <source>
        <dbReference type="Proteomes" id="UP000765509"/>
    </source>
</evidence>
<comment type="caution">
    <text evidence="2">The sequence shown here is derived from an EMBL/GenBank/DDBJ whole genome shotgun (WGS) entry which is preliminary data.</text>
</comment>
<feature type="region of interest" description="Disordered" evidence="1">
    <location>
        <begin position="1"/>
        <end position="31"/>
    </location>
</feature>
<dbReference type="AlphaFoldDB" id="A0A9Q3KFK4"/>
<proteinExistence type="predicted"/>
<gene>
    <name evidence="2" type="ORF">O181_118035</name>
</gene>
<dbReference type="Proteomes" id="UP000765509">
    <property type="component" value="Unassembled WGS sequence"/>
</dbReference>
<organism evidence="2 3">
    <name type="scientific">Austropuccinia psidii MF-1</name>
    <dbReference type="NCBI Taxonomy" id="1389203"/>
    <lineage>
        <taxon>Eukaryota</taxon>
        <taxon>Fungi</taxon>
        <taxon>Dikarya</taxon>
        <taxon>Basidiomycota</taxon>
        <taxon>Pucciniomycotina</taxon>
        <taxon>Pucciniomycetes</taxon>
        <taxon>Pucciniales</taxon>
        <taxon>Sphaerophragmiaceae</taxon>
        <taxon>Austropuccinia</taxon>
    </lineage>
</organism>
<evidence type="ECO:0000313" key="2">
    <source>
        <dbReference type="EMBL" id="MBW0578320.1"/>
    </source>
</evidence>
<protein>
    <submittedName>
        <fullName evidence="2">Uncharacterized protein</fullName>
    </submittedName>
</protein>
<accession>A0A9Q3KFK4</accession>
<dbReference type="InterPro" id="IPR016197">
    <property type="entry name" value="Chromo-like_dom_sf"/>
</dbReference>
<name>A0A9Q3KFK4_9BASI</name>
<sequence>MSLFKPYHHTGEDTFPSRNKGKTPQEIVEVEDSTSPVKKIIKARKIRLNGKDHREYLVRLKNQTADKNKWLTEDAIQDGNLHLRIFRASRSAEKSQK</sequence>